<keyword evidence="6" id="KW-0443">Lipid metabolism</keyword>
<accession>A0ABT7PI76</accession>
<evidence type="ECO:0000256" key="9">
    <source>
        <dbReference type="ARBA" id="ARBA00023239"/>
    </source>
</evidence>
<evidence type="ECO:0000313" key="13">
    <source>
        <dbReference type="EMBL" id="MDM4016028.1"/>
    </source>
</evidence>
<evidence type="ECO:0000256" key="3">
    <source>
        <dbReference type="ARBA" id="ARBA00012243"/>
    </source>
</evidence>
<dbReference type="Pfam" id="PF02666">
    <property type="entry name" value="PS_Dcarbxylase"/>
    <property type="match status" value="1"/>
</dbReference>
<dbReference type="InterPro" id="IPR003817">
    <property type="entry name" value="PS_Dcarbxylase"/>
</dbReference>
<evidence type="ECO:0000256" key="7">
    <source>
        <dbReference type="ARBA" id="ARBA00023145"/>
    </source>
</evidence>
<evidence type="ECO:0000313" key="14">
    <source>
        <dbReference type="Proteomes" id="UP001239462"/>
    </source>
</evidence>
<keyword evidence="7" id="KW-0865">Zymogen</keyword>
<dbReference type="PANTHER" id="PTHR10067">
    <property type="entry name" value="PHOSPHATIDYLSERINE DECARBOXYLASE"/>
    <property type="match status" value="1"/>
</dbReference>
<organism evidence="13 14">
    <name type="scientific">Roseiconus lacunae</name>
    <dbReference type="NCBI Taxonomy" id="2605694"/>
    <lineage>
        <taxon>Bacteria</taxon>
        <taxon>Pseudomonadati</taxon>
        <taxon>Planctomycetota</taxon>
        <taxon>Planctomycetia</taxon>
        <taxon>Pirellulales</taxon>
        <taxon>Pirellulaceae</taxon>
        <taxon>Roseiconus</taxon>
    </lineage>
</organism>
<evidence type="ECO:0000256" key="1">
    <source>
        <dbReference type="ARBA" id="ARBA00001928"/>
    </source>
</evidence>
<evidence type="ECO:0000256" key="5">
    <source>
        <dbReference type="ARBA" id="ARBA00022793"/>
    </source>
</evidence>
<keyword evidence="5" id="KW-0210">Decarboxylase</keyword>
<keyword evidence="9 13" id="KW-0456">Lyase</keyword>
<keyword evidence="8" id="KW-0594">Phospholipid biosynthesis</keyword>
<reference evidence="13 14" key="1">
    <citation type="submission" date="2023-06" db="EMBL/GenBank/DDBJ databases">
        <title>Roseiconus lacunae JC819 isolated from Gulf of Mannar region, Tamil Nadu.</title>
        <authorList>
            <person name="Pk S."/>
            <person name="Ch S."/>
            <person name="Ch V.R."/>
        </authorList>
    </citation>
    <scope>NUCLEOTIDE SEQUENCE [LARGE SCALE GENOMIC DNA]</scope>
    <source>
        <strain evidence="13 14">JC819</strain>
    </source>
</reference>
<evidence type="ECO:0000256" key="4">
    <source>
        <dbReference type="ARBA" id="ARBA00022516"/>
    </source>
</evidence>
<dbReference type="PANTHER" id="PTHR10067:SF17">
    <property type="entry name" value="PHOSPHATIDYLSERINE DECARBOXYLASE PROENZYME 2"/>
    <property type="match status" value="1"/>
</dbReference>
<dbReference type="NCBIfam" id="TIGR00163">
    <property type="entry name" value="PS_decarb"/>
    <property type="match status" value="1"/>
</dbReference>
<sequence length="298" mass="33655">MEDIVYFDRYAGQEKTELVYGDQALRWTYGTTMGRLALAAVVRRTFFSKWYGWRMDQPSTRSRIAEFVETYGLDADEFEKTVSEFESFNDFFARRLKSEARPIESSPDRFVFPADGRHLCVPDLSKAGGLFIKGKMFCLTTLLDDSELATRYQNGSLLLSRLCPTDYHRFHFPVDGKPGTTRLINGPLYSVNPIALCKNIEILATNKRTITQLETPNLGTVLLLEIGATCVGSIRQTFSPETAVCKGDEKGYFRFGGSSTITIFEPGRIQFDHDLVEQSSIQRELYAKMGDHAGQILA</sequence>
<comment type="caution">
    <text evidence="13">The sequence shown here is derived from an EMBL/GenBank/DDBJ whole genome shotgun (WGS) entry which is preliminary data.</text>
</comment>
<dbReference type="RefSeq" id="WP_289163628.1">
    <property type="nucleotide sequence ID" value="NZ_JASZZN010000007.1"/>
</dbReference>
<proteinExistence type="predicted"/>
<dbReference type="EC" id="4.1.1.65" evidence="3"/>
<evidence type="ECO:0000256" key="6">
    <source>
        <dbReference type="ARBA" id="ARBA00023098"/>
    </source>
</evidence>
<dbReference type="EMBL" id="JASZZN010000007">
    <property type="protein sequence ID" value="MDM4016028.1"/>
    <property type="molecule type" value="Genomic_DNA"/>
</dbReference>
<evidence type="ECO:0000256" key="8">
    <source>
        <dbReference type="ARBA" id="ARBA00023209"/>
    </source>
</evidence>
<evidence type="ECO:0000256" key="10">
    <source>
        <dbReference type="ARBA" id="ARBA00023264"/>
    </source>
</evidence>
<dbReference type="Proteomes" id="UP001239462">
    <property type="component" value="Unassembled WGS sequence"/>
</dbReference>
<dbReference type="GO" id="GO:0004609">
    <property type="term" value="F:phosphatidylserine decarboxylase activity"/>
    <property type="evidence" value="ECO:0007669"/>
    <property type="project" value="UniProtKB-EC"/>
</dbReference>
<keyword evidence="10" id="KW-1208">Phospholipid metabolism</keyword>
<comment type="cofactor">
    <cofactor evidence="1">
        <name>pyruvate</name>
        <dbReference type="ChEBI" id="CHEBI:15361"/>
    </cofactor>
</comment>
<keyword evidence="14" id="KW-1185">Reference proteome</keyword>
<dbReference type="InterPro" id="IPR033177">
    <property type="entry name" value="PSD-B"/>
</dbReference>
<protein>
    <recommendedName>
        <fullName evidence="3">phosphatidylserine decarboxylase</fullName>
        <ecNumber evidence="3">4.1.1.65</ecNumber>
    </recommendedName>
</protein>
<evidence type="ECO:0000256" key="11">
    <source>
        <dbReference type="ARBA" id="ARBA00023317"/>
    </source>
</evidence>
<name>A0ABT7PI76_9BACT</name>
<comment type="pathway">
    <text evidence="2">Lipid metabolism.</text>
</comment>
<comment type="pathway">
    <text evidence="12">Phospholipid metabolism; phosphatidylethanolamine biosynthesis.</text>
</comment>
<keyword evidence="4" id="KW-0444">Lipid biosynthesis</keyword>
<keyword evidence="11" id="KW-0670">Pyruvate</keyword>
<evidence type="ECO:0000256" key="2">
    <source>
        <dbReference type="ARBA" id="ARBA00005189"/>
    </source>
</evidence>
<evidence type="ECO:0000256" key="12">
    <source>
        <dbReference type="ARBA" id="ARBA00024326"/>
    </source>
</evidence>
<gene>
    <name evidence="13" type="primary">asd</name>
    <name evidence="13" type="ORF">QTN89_11340</name>
</gene>